<dbReference type="EMBL" id="UYYG01001156">
    <property type="protein sequence ID" value="VDN56574.1"/>
    <property type="molecule type" value="Genomic_DNA"/>
</dbReference>
<evidence type="ECO:0000256" key="9">
    <source>
        <dbReference type="ARBA" id="ARBA00048504"/>
    </source>
</evidence>
<dbReference type="SUPFAM" id="SSF53474">
    <property type="entry name" value="alpha/beta-Hydrolases"/>
    <property type="match status" value="1"/>
</dbReference>
<evidence type="ECO:0000256" key="3">
    <source>
        <dbReference type="ARBA" id="ARBA00026104"/>
    </source>
</evidence>
<evidence type="ECO:0000256" key="7">
    <source>
        <dbReference type="ARBA" id="ARBA00044064"/>
    </source>
</evidence>
<keyword evidence="2" id="KW-0378">Hydrolase</keyword>
<dbReference type="GO" id="GO:0052689">
    <property type="term" value="F:carboxylic ester hydrolase activity"/>
    <property type="evidence" value="ECO:0007669"/>
    <property type="project" value="TreeGrafter"/>
</dbReference>
<evidence type="ECO:0000256" key="8">
    <source>
        <dbReference type="ARBA" id="ARBA00048283"/>
    </source>
</evidence>
<dbReference type="PANTHER" id="PTHR46118:SF4">
    <property type="entry name" value="PROTEIN ABHD11"/>
    <property type="match status" value="1"/>
</dbReference>
<dbReference type="OrthoDB" id="8119704at2759"/>
<dbReference type="STRING" id="318479.A0A0N4U5P9"/>
<dbReference type="InterPro" id="IPR000073">
    <property type="entry name" value="AB_hydrolase_1"/>
</dbReference>
<evidence type="ECO:0000256" key="10">
    <source>
        <dbReference type="ARBA" id="ARBA00048513"/>
    </source>
</evidence>
<evidence type="ECO:0000256" key="2">
    <source>
        <dbReference type="ARBA" id="ARBA00022801"/>
    </source>
</evidence>
<evidence type="ECO:0000256" key="5">
    <source>
        <dbReference type="ARBA" id="ARBA00043667"/>
    </source>
</evidence>
<dbReference type="WBParaSite" id="DME_0000218701-mRNA-1">
    <property type="protein sequence ID" value="DME_0000218701-mRNA-1"/>
    <property type="gene ID" value="DME_0000218701"/>
</dbReference>
<comment type="catalytic activity">
    <reaction evidence="5">
        <text>a 1,2-diacyl-sn-glycerol + H2O = a 2-acylglycerol + a fatty acid + H(+)</text>
        <dbReference type="Rhea" id="RHEA:33275"/>
        <dbReference type="ChEBI" id="CHEBI:15377"/>
        <dbReference type="ChEBI" id="CHEBI:15378"/>
        <dbReference type="ChEBI" id="CHEBI:17389"/>
        <dbReference type="ChEBI" id="CHEBI:17815"/>
        <dbReference type="ChEBI" id="CHEBI:28868"/>
        <dbReference type="EC" id="3.1.1.116"/>
    </reaction>
</comment>
<evidence type="ECO:0000313" key="16">
    <source>
        <dbReference type="WBParaSite" id="DME_0000218701-mRNA-1"/>
    </source>
</evidence>
<dbReference type="AlphaFoldDB" id="A0A0N4U5P9"/>
<comment type="catalytic activity">
    <reaction evidence="8">
        <text>1-octadecanoyl-2-(4Z,7Z,10Z,13Z,16Z,19Z-docosahexaenoyl)-sn-glycerol + H2O = 2-(4Z,7Z,10Z,13Z,16Z,19Z-docosahexaenoyl)-glycerol + octadecanoate + H(+)</text>
        <dbReference type="Rhea" id="RHEA:77107"/>
        <dbReference type="ChEBI" id="CHEBI:15377"/>
        <dbReference type="ChEBI" id="CHEBI:15378"/>
        <dbReference type="ChEBI" id="CHEBI:25629"/>
        <dbReference type="ChEBI" id="CHEBI:77129"/>
        <dbReference type="ChEBI" id="CHEBI:186738"/>
    </reaction>
</comment>
<evidence type="ECO:0000313" key="15">
    <source>
        <dbReference type="Proteomes" id="UP000274756"/>
    </source>
</evidence>
<evidence type="ECO:0000256" key="4">
    <source>
        <dbReference type="ARBA" id="ARBA00042703"/>
    </source>
</evidence>
<comment type="catalytic activity">
    <reaction evidence="6">
        <text>a 1,3-diacyl-sn-glycerol + H2O = a 1-acyl-sn-glycerol + a fatty acid + H(+)</text>
        <dbReference type="Rhea" id="RHEA:38503"/>
        <dbReference type="ChEBI" id="CHEBI:15377"/>
        <dbReference type="ChEBI" id="CHEBI:15378"/>
        <dbReference type="ChEBI" id="CHEBI:28868"/>
        <dbReference type="ChEBI" id="CHEBI:64683"/>
        <dbReference type="ChEBI" id="CHEBI:77272"/>
    </reaction>
</comment>
<dbReference type="Gene3D" id="3.40.50.1820">
    <property type="entry name" value="alpha/beta hydrolase"/>
    <property type="match status" value="1"/>
</dbReference>
<dbReference type="PANTHER" id="PTHR46118">
    <property type="entry name" value="PROTEIN ABHD11"/>
    <property type="match status" value="1"/>
</dbReference>
<evidence type="ECO:0000259" key="12">
    <source>
        <dbReference type="Pfam" id="PF00561"/>
    </source>
</evidence>
<reference evidence="13 15" key="2">
    <citation type="submission" date="2018-11" db="EMBL/GenBank/DDBJ databases">
        <authorList>
            <consortium name="Pathogen Informatics"/>
        </authorList>
    </citation>
    <scope>NUCLEOTIDE SEQUENCE [LARGE SCALE GENOMIC DNA]</scope>
</reference>
<sequence length="276" mass="32275">MSSKRLISSRQCLSYKKYMSDKRSDIDPVVIVHGLFGQKRNWQSIAKALLRELNTDIYAVDLRNHGDSFWRETMEFDEMSDDLKEFLDMENLKKIHLIGHSLGGKISMKFSVNYKFLLKSLIVVDISPKKYDNEDLLNLINIMRTHVNLNETIDKIDKNLKSFIDNEDLRKFILTNLQRLPNGNLKWKLNLNIILKELNKLVDNVLNNDNEIFMGKTLFIIGAKSNYVDKNEFCDIKKIFPNSEFSIIENSGHWVHHDQPQSFIRVVAEFIRSTCC</sequence>
<gene>
    <name evidence="13" type="ORF">DME_LOCUS6547</name>
</gene>
<dbReference type="Pfam" id="PF00561">
    <property type="entry name" value="Abhydrolase_1"/>
    <property type="match status" value="1"/>
</dbReference>
<dbReference type="Proteomes" id="UP000038040">
    <property type="component" value="Unplaced"/>
</dbReference>
<evidence type="ECO:0000256" key="6">
    <source>
        <dbReference type="ARBA" id="ARBA00043742"/>
    </source>
</evidence>
<protein>
    <recommendedName>
        <fullName evidence="7">sn-1-specific diacylglycerol lipase ABHD11</fullName>
        <ecNumber evidence="3">3.1.1.116</ecNumber>
    </recommendedName>
    <alternativeName>
        <fullName evidence="4">Alpha/beta hydrolase domain-containing protein 11</fullName>
    </alternativeName>
</protein>
<evidence type="ECO:0000256" key="11">
    <source>
        <dbReference type="ARBA" id="ARBA00048919"/>
    </source>
</evidence>
<comment type="similarity">
    <text evidence="1">Belongs to the AB hydrolase superfamily.</text>
</comment>
<dbReference type="InterPro" id="IPR029058">
    <property type="entry name" value="AB_hydrolase_fold"/>
</dbReference>
<evidence type="ECO:0000256" key="1">
    <source>
        <dbReference type="ARBA" id="ARBA00008645"/>
    </source>
</evidence>
<accession>A0A0N4U5P9</accession>
<dbReference type="EC" id="3.1.1.116" evidence="3"/>
<comment type="catalytic activity">
    <reaction evidence="9">
        <text>1,2-didecanoylglycerol + H2O = decanoylglycerol + decanoate + H(+)</text>
        <dbReference type="Rhea" id="RHEA:48596"/>
        <dbReference type="ChEBI" id="CHEBI:11152"/>
        <dbReference type="ChEBI" id="CHEBI:15377"/>
        <dbReference type="ChEBI" id="CHEBI:15378"/>
        <dbReference type="ChEBI" id="CHEBI:27689"/>
        <dbReference type="ChEBI" id="CHEBI:90605"/>
    </reaction>
</comment>
<evidence type="ECO:0000313" key="13">
    <source>
        <dbReference type="EMBL" id="VDN56574.1"/>
    </source>
</evidence>
<name>A0A0N4U5P9_DRAME</name>
<organism evidence="14 16">
    <name type="scientific">Dracunculus medinensis</name>
    <name type="common">Guinea worm</name>
    <dbReference type="NCBI Taxonomy" id="318479"/>
    <lineage>
        <taxon>Eukaryota</taxon>
        <taxon>Metazoa</taxon>
        <taxon>Ecdysozoa</taxon>
        <taxon>Nematoda</taxon>
        <taxon>Chromadorea</taxon>
        <taxon>Rhabditida</taxon>
        <taxon>Spirurina</taxon>
        <taxon>Dracunculoidea</taxon>
        <taxon>Dracunculidae</taxon>
        <taxon>Dracunculus</taxon>
    </lineage>
</organism>
<feature type="domain" description="AB hydrolase-1" evidence="12">
    <location>
        <begin position="28"/>
        <end position="134"/>
    </location>
</feature>
<proteinExistence type="inferred from homology"/>
<reference evidence="16" key="1">
    <citation type="submission" date="2017-02" db="UniProtKB">
        <authorList>
            <consortium name="WormBaseParasite"/>
        </authorList>
    </citation>
    <scope>IDENTIFICATION</scope>
</reference>
<dbReference type="Proteomes" id="UP000274756">
    <property type="component" value="Unassembled WGS sequence"/>
</dbReference>
<evidence type="ECO:0000313" key="14">
    <source>
        <dbReference type="Proteomes" id="UP000038040"/>
    </source>
</evidence>
<comment type="catalytic activity">
    <reaction evidence="10">
        <text>1-octadecanoyl-2-(9Z-octadecenoyl)-sn-glycerol + H2O = 2-(9Z-octadecenoyl)-glycerol + octadecanoate + H(+)</text>
        <dbReference type="Rhea" id="RHEA:77103"/>
        <dbReference type="ChEBI" id="CHEBI:15377"/>
        <dbReference type="ChEBI" id="CHEBI:15378"/>
        <dbReference type="ChEBI" id="CHEBI:25629"/>
        <dbReference type="ChEBI" id="CHEBI:73990"/>
        <dbReference type="ChEBI" id="CHEBI:75468"/>
    </reaction>
</comment>
<comment type="catalytic activity">
    <reaction evidence="11">
        <text>1-octadecanoyl-2-(5Z,8Z,11Z,14Z-eicosatetraenoyl)-sn-glycerol + H2O = 2-(5Z,8Z,11Z,14Z-eicosatetraenoyl)-glycerol + octadecanoate + H(+)</text>
        <dbReference type="Rhea" id="RHEA:38507"/>
        <dbReference type="ChEBI" id="CHEBI:15377"/>
        <dbReference type="ChEBI" id="CHEBI:15378"/>
        <dbReference type="ChEBI" id="CHEBI:25629"/>
        <dbReference type="ChEBI" id="CHEBI:52392"/>
        <dbReference type="ChEBI" id="CHEBI:75728"/>
    </reaction>
</comment>
<keyword evidence="15" id="KW-1185">Reference proteome</keyword>